<keyword evidence="3" id="KW-0238">DNA-binding</keyword>
<sequence length="124" mass="14315">MNKLPQISDTEWQVMKILWVSAPLTANEVIKKCEGITSWKPKTVKTLLGRLVKKKAITFNKDGRTYVYYPLVTENECVKAESRSFLEKVFSGALNVMFANFLEEQKLSSEEIAELKRIIEQKEK</sequence>
<gene>
    <name evidence="5" type="ORF">SpAn4DRAFT_4802</name>
</gene>
<dbReference type="InterPro" id="IPR036388">
    <property type="entry name" value="WH-like_DNA-bd_sf"/>
</dbReference>
<dbReference type="PIRSF" id="PIRSF019455">
    <property type="entry name" value="CopR_AtkY"/>
    <property type="match status" value="1"/>
</dbReference>
<keyword evidence="2" id="KW-0805">Transcription regulation</keyword>
<keyword evidence="6" id="KW-1185">Reference proteome</keyword>
<evidence type="ECO:0000256" key="2">
    <source>
        <dbReference type="ARBA" id="ARBA00023015"/>
    </source>
</evidence>
<keyword evidence="4" id="KW-0804">Transcription</keyword>
<dbReference type="RefSeq" id="WP_021167745.1">
    <property type="nucleotide sequence ID" value="NZ_CTRP01000008.1"/>
</dbReference>
<dbReference type="Proteomes" id="UP000049855">
    <property type="component" value="Unassembled WGS sequence"/>
</dbReference>
<dbReference type="Gene3D" id="1.10.10.10">
    <property type="entry name" value="Winged helix-like DNA-binding domain superfamily/Winged helix DNA-binding domain"/>
    <property type="match status" value="1"/>
</dbReference>
<name>A0A0U1KYU8_9FIRM</name>
<evidence type="ECO:0000313" key="5">
    <source>
        <dbReference type="EMBL" id="CQR72113.1"/>
    </source>
</evidence>
<evidence type="ECO:0000256" key="3">
    <source>
        <dbReference type="ARBA" id="ARBA00023125"/>
    </source>
</evidence>
<dbReference type="Gene3D" id="1.10.4040.10">
    <property type="entry name" value="Penicillinase repressor domain"/>
    <property type="match status" value="1"/>
</dbReference>
<dbReference type="SUPFAM" id="SSF46785">
    <property type="entry name" value="Winged helix' DNA-binding domain"/>
    <property type="match status" value="1"/>
</dbReference>
<dbReference type="EMBL" id="CTRP01000008">
    <property type="protein sequence ID" value="CQR72113.1"/>
    <property type="molecule type" value="Genomic_DNA"/>
</dbReference>
<dbReference type="AlphaFoldDB" id="A0A0U1KYU8"/>
<dbReference type="GO" id="GO:0045892">
    <property type="term" value="P:negative regulation of DNA-templated transcription"/>
    <property type="evidence" value="ECO:0007669"/>
    <property type="project" value="InterPro"/>
</dbReference>
<organism evidence="5 6">
    <name type="scientific">Sporomusa ovata</name>
    <dbReference type="NCBI Taxonomy" id="2378"/>
    <lineage>
        <taxon>Bacteria</taxon>
        <taxon>Bacillati</taxon>
        <taxon>Bacillota</taxon>
        <taxon>Negativicutes</taxon>
        <taxon>Selenomonadales</taxon>
        <taxon>Sporomusaceae</taxon>
        <taxon>Sporomusa</taxon>
    </lineage>
</organism>
<dbReference type="GO" id="GO:0003677">
    <property type="term" value="F:DNA binding"/>
    <property type="evidence" value="ECO:0007669"/>
    <property type="project" value="UniProtKB-KW"/>
</dbReference>
<accession>A0A0U1KYU8</accession>
<dbReference type="InterPro" id="IPR005650">
    <property type="entry name" value="BlaI_family"/>
</dbReference>
<proteinExistence type="inferred from homology"/>
<evidence type="ECO:0000256" key="1">
    <source>
        <dbReference type="ARBA" id="ARBA00011046"/>
    </source>
</evidence>
<dbReference type="InterPro" id="IPR036390">
    <property type="entry name" value="WH_DNA-bd_sf"/>
</dbReference>
<comment type="similarity">
    <text evidence="1">Belongs to the BlaI transcriptional regulatory family.</text>
</comment>
<protein>
    <submittedName>
        <fullName evidence="5">Beta-lactamase repressor BlaI</fullName>
    </submittedName>
</protein>
<dbReference type="Pfam" id="PF03965">
    <property type="entry name" value="Penicillinase_R"/>
    <property type="match status" value="1"/>
</dbReference>
<evidence type="ECO:0000256" key="4">
    <source>
        <dbReference type="ARBA" id="ARBA00023163"/>
    </source>
</evidence>
<reference evidence="6" key="1">
    <citation type="submission" date="2015-03" db="EMBL/GenBank/DDBJ databases">
        <authorList>
            <person name="Nijsse Bart"/>
        </authorList>
    </citation>
    <scope>NUCLEOTIDE SEQUENCE [LARGE SCALE GENOMIC DNA]</scope>
</reference>
<evidence type="ECO:0000313" key="6">
    <source>
        <dbReference type="Proteomes" id="UP000049855"/>
    </source>
</evidence>